<organism evidence="1 2">
    <name type="scientific">Gimesia maris</name>
    <dbReference type="NCBI Taxonomy" id="122"/>
    <lineage>
        <taxon>Bacteria</taxon>
        <taxon>Pseudomonadati</taxon>
        <taxon>Planctomycetota</taxon>
        <taxon>Planctomycetia</taxon>
        <taxon>Planctomycetales</taxon>
        <taxon>Planctomycetaceae</taxon>
        <taxon>Gimesia</taxon>
    </lineage>
</organism>
<sequence length="248" mass="27041">MTNSKRQNRSSLLTLLLMTLIVFVMHAPAAWSQEMIGGRQYNSGNQFYHPLNQRTPPGVAGQWAAMSGQVQPGYIQPMKFSLPSTGTLTFYAGGPDQAIQKASPASIGFGVGYVYRVKISGMPEFPGVELYPTIELIDRLHPPAGLAEQYPVPVSFTAEDIELVLSGRMVTKVVYLERPQTAVPAQFDRQPTQTITAQKNLIAEADLLGRPMLILRMGGRLPSTRGEDPAFFGNGAPVLEVNPPTVKN</sequence>
<accession>A0A3D3RE36</accession>
<gene>
    <name evidence="1" type="ORF">DIT97_25935</name>
</gene>
<dbReference type="EMBL" id="DQAY01000154">
    <property type="protein sequence ID" value="HCO26287.1"/>
    <property type="molecule type" value="Genomic_DNA"/>
</dbReference>
<evidence type="ECO:0000313" key="2">
    <source>
        <dbReference type="Proteomes" id="UP000263642"/>
    </source>
</evidence>
<evidence type="ECO:0000313" key="1">
    <source>
        <dbReference type="EMBL" id="HCO26287.1"/>
    </source>
</evidence>
<comment type="caution">
    <text evidence="1">The sequence shown here is derived from an EMBL/GenBank/DDBJ whole genome shotgun (WGS) entry which is preliminary data.</text>
</comment>
<dbReference type="GeneID" id="98648523"/>
<name>A0A3D3RE36_9PLAN</name>
<dbReference type="Proteomes" id="UP000263642">
    <property type="component" value="Unassembled WGS sequence"/>
</dbReference>
<proteinExistence type="predicted"/>
<dbReference type="AlphaFoldDB" id="A0A3D3RE36"/>
<dbReference type="RefSeq" id="WP_002647633.1">
    <property type="nucleotide sequence ID" value="NZ_CAXBMG010000011.1"/>
</dbReference>
<protein>
    <submittedName>
        <fullName evidence="1">Uncharacterized protein</fullName>
    </submittedName>
</protein>
<reference evidence="1 2" key="1">
    <citation type="journal article" date="2018" name="Nat. Biotechnol.">
        <title>A standardized bacterial taxonomy based on genome phylogeny substantially revises the tree of life.</title>
        <authorList>
            <person name="Parks D.H."/>
            <person name="Chuvochina M."/>
            <person name="Waite D.W."/>
            <person name="Rinke C."/>
            <person name="Skarshewski A."/>
            <person name="Chaumeil P.A."/>
            <person name="Hugenholtz P."/>
        </authorList>
    </citation>
    <scope>NUCLEOTIDE SEQUENCE [LARGE SCALE GENOMIC DNA]</scope>
    <source>
        <strain evidence="1">UBA9375</strain>
    </source>
</reference>